<dbReference type="Gene3D" id="1.10.630.10">
    <property type="entry name" value="Cytochrome P450"/>
    <property type="match status" value="1"/>
</dbReference>
<dbReference type="GO" id="GO:0016705">
    <property type="term" value="F:oxidoreductase activity, acting on paired donors, with incorporation or reduction of molecular oxygen"/>
    <property type="evidence" value="ECO:0007669"/>
    <property type="project" value="InterPro"/>
</dbReference>
<keyword evidence="5" id="KW-0349">Heme</keyword>
<feature type="signal peptide" evidence="6">
    <location>
        <begin position="1"/>
        <end position="21"/>
    </location>
</feature>
<dbReference type="InterPro" id="IPR050364">
    <property type="entry name" value="Cytochrome_P450_fung"/>
</dbReference>
<organism evidence="7 8">
    <name type="scientific">Lasiodiplodia hormozganensis</name>
    <dbReference type="NCBI Taxonomy" id="869390"/>
    <lineage>
        <taxon>Eukaryota</taxon>
        <taxon>Fungi</taxon>
        <taxon>Dikarya</taxon>
        <taxon>Ascomycota</taxon>
        <taxon>Pezizomycotina</taxon>
        <taxon>Dothideomycetes</taxon>
        <taxon>Dothideomycetes incertae sedis</taxon>
        <taxon>Botryosphaeriales</taxon>
        <taxon>Botryosphaeriaceae</taxon>
        <taxon>Lasiodiplodia</taxon>
    </lineage>
</organism>
<accession>A0AA39TIH0</accession>
<keyword evidence="6" id="KW-0732">Signal</keyword>
<comment type="similarity">
    <text evidence="1">Belongs to the cytochrome P450 family.</text>
</comment>
<proteinExistence type="inferred from homology"/>
<evidence type="ECO:0000313" key="7">
    <source>
        <dbReference type="EMBL" id="KAK0612712.1"/>
    </source>
</evidence>
<dbReference type="EMBL" id="JAUJDW010000212">
    <property type="protein sequence ID" value="KAK0612712.1"/>
    <property type="molecule type" value="Genomic_DNA"/>
</dbReference>
<dbReference type="GO" id="GO:0020037">
    <property type="term" value="F:heme binding"/>
    <property type="evidence" value="ECO:0007669"/>
    <property type="project" value="InterPro"/>
</dbReference>
<dbReference type="SUPFAM" id="SSF48264">
    <property type="entry name" value="Cytochrome P450"/>
    <property type="match status" value="1"/>
</dbReference>
<comment type="caution">
    <text evidence="7">The sequence shown here is derived from an EMBL/GenBank/DDBJ whole genome shotgun (WGS) entry which is preliminary data.</text>
</comment>
<dbReference type="Pfam" id="PF00067">
    <property type="entry name" value="p450"/>
    <property type="match status" value="2"/>
</dbReference>
<dbReference type="Proteomes" id="UP001175001">
    <property type="component" value="Unassembled WGS sequence"/>
</dbReference>
<evidence type="ECO:0000256" key="5">
    <source>
        <dbReference type="PIRSR" id="PIRSR602401-1"/>
    </source>
</evidence>
<name>A0AA39TIH0_9PEZI</name>
<gene>
    <name evidence="7" type="primary">patI_0</name>
    <name evidence="7" type="ORF">DIS24_g12006</name>
</gene>
<dbReference type="InterPro" id="IPR001128">
    <property type="entry name" value="Cyt_P450"/>
</dbReference>
<keyword evidence="8" id="KW-1185">Reference proteome</keyword>
<dbReference type="CDD" id="cd11065">
    <property type="entry name" value="CYP64-like"/>
    <property type="match status" value="1"/>
</dbReference>
<protein>
    <submittedName>
        <fullName evidence="7">Cytochrome P450 monooxygenase patI</fullName>
    </submittedName>
</protein>
<feature type="chain" id="PRO_5041368302" evidence="6">
    <location>
        <begin position="22"/>
        <end position="558"/>
    </location>
</feature>
<feature type="binding site" description="axial binding residue" evidence="5">
    <location>
        <position position="467"/>
    </location>
    <ligand>
        <name>heme</name>
        <dbReference type="ChEBI" id="CHEBI:30413"/>
    </ligand>
    <ligandPart>
        <name>Fe</name>
        <dbReference type="ChEBI" id="CHEBI:18248"/>
    </ligandPart>
</feature>
<dbReference type="InterPro" id="IPR002401">
    <property type="entry name" value="Cyt_P450_E_grp-I"/>
</dbReference>
<evidence type="ECO:0000256" key="2">
    <source>
        <dbReference type="ARBA" id="ARBA00022723"/>
    </source>
</evidence>
<reference evidence="7" key="1">
    <citation type="submission" date="2023-06" db="EMBL/GenBank/DDBJ databases">
        <title>Multi-omics analyses reveal the molecular pathogenesis toolkit of Lasiodiplodia hormozganensis, a cross-kingdom pathogen.</title>
        <authorList>
            <person name="Felix C."/>
            <person name="Meneses R."/>
            <person name="Goncalves M.F.M."/>
            <person name="Tilleman L."/>
            <person name="Duarte A.S."/>
            <person name="Jorrin-Novo J.V."/>
            <person name="Van De Peer Y."/>
            <person name="Deforce D."/>
            <person name="Van Nieuwerburgh F."/>
            <person name="Esteves A.C."/>
            <person name="Alves A."/>
        </authorList>
    </citation>
    <scope>NUCLEOTIDE SEQUENCE</scope>
    <source>
        <strain evidence="7">CBS 339.90</strain>
    </source>
</reference>
<evidence type="ECO:0000256" key="6">
    <source>
        <dbReference type="SAM" id="SignalP"/>
    </source>
</evidence>
<evidence type="ECO:0000313" key="8">
    <source>
        <dbReference type="Proteomes" id="UP001175001"/>
    </source>
</evidence>
<dbReference type="InterPro" id="IPR036396">
    <property type="entry name" value="Cyt_P450_sf"/>
</dbReference>
<dbReference type="GO" id="GO:0005506">
    <property type="term" value="F:iron ion binding"/>
    <property type="evidence" value="ECO:0007669"/>
    <property type="project" value="InterPro"/>
</dbReference>
<keyword evidence="3" id="KW-0560">Oxidoreductase</keyword>
<evidence type="ECO:0000256" key="1">
    <source>
        <dbReference type="ARBA" id="ARBA00010617"/>
    </source>
</evidence>
<dbReference type="PRINTS" id="PR00385">
    <property type="entry name" value="P450"/>
</dbReference>
<dbReference type="PRINTS" id="PR00463">
    <property type="entry name" value="EP450I"/>
</dbReference>
<evidence type="ECO:0000256" key="3">
    <source>
        <dbReference type="ARBA" id="ARBA00023002"/>
    </source>
</evidence>
<dbReference type="PANTHER" id="PTHR46300">
    <property type="entry name" value="P450, PUTATIVE (EUROFUNG)-RELATED-RELATED"/>
    <property type="match status" value="1"/>
</dbReference>
<keyword evidence="2 5" id="KW-0479">Metal-binding</keyword>
<sequence length="558" mass="63062">MALITLLLFPVVGFLLYHLLSRRGSIPPKGLRTVPGPGGKVPIIGHAHLLKPTGSQRQFIQWANEYGEVFSLQLGWENWIFLNSPSAVKEIMDKQSASTSGRPPMPVGADIISGDMRFLLMTYSPRWRRLRAIVHKLLTPKASDTFKPSQEFEAKQLLHDILKEPEKTYDHCRRYTTSVVMTSTYGRRIPEFDCEDTREIYGLMKDFTENMPPTNAFLPDLVPPLAKLPTWMQWWRKPALAMQKRQTAIWTKYWRTLLQQMEEGKAPECFVKQFIETEYQKQDISEMQAAWVAGSPSSPLPFPPPSSLPPLTPPTTAMIEAGSETTSSTLNTTLKYLAAHPHAQSRAAAELDAAIGSTRSPTFADEPALPYIRAIAKEVLRLRPITNFGTPHYTTEAVRYKDYYIPANTVVTINQYALHYDATRYADPEAFQPERYLAYPHKSGVYAAGADAEGRDHWSFGAGRRICSGMHLAENSLFITIAKIVWAFEIAPREGEGVDLSDEGFEPGVNTLPKPYVLEFRPRSAERERVVREEWERALEEGFWLGERKVNAEGMVVG</sequence>
<dbReference type="PANTHER" id="PTHR46300:SF11">
    <property type="entry name" value="OXIDOREDUCTASE, PUTATIVE-RELATED"/>
    <property type="match status" value="1"/>
</dbReference>
<dbReference type="GO" id="GO:0004497">
    <property type="term" value="F:monooxygenase activity"/>
    <property type="evidence" value="ECO:0007669"/>
    <property type="project" value="UniProtKB-KW"/>
</dbReference>
<dbReference type="AlphaFoldDB" id="A0AA39TIH0"/>
<keyword evidence="7" id="KW-0503">Monooxygenase</keyword>
<evidence type="ECO:0000256" key="4">
    <source>
        <dbReference type="ARBA" id="ARBA00023004"/>
    </source>
</evidence>
<comment type="cofactor">
    <cofactor evidence="5">
        <name>heme</name>
        <dbReference type="ChEBI" id="CHEBI:30413"/>
    </cofactor>
</comment>
<keyword evidence="4 5" id="KW-0408">Iron</keyword>